<dbReference type="InterPro" id="IPR036043">
    <property type="entry name" value="Phosphoglycerate_kinase_sf"/>
</dbReference>
<dbReference type="FunFam" id="3.40.50.1260:FF:000031">
    <property type="entry name" value="Phosphoglycerate kinase 1"/>
    <property type="match status" value="1"/>
</dbReference>
<comment type="caution">
    <text evidence="10">Lacks conserved residue(s) required for the propagation of feature annotation.</text>
</comment>
<dbReference type="Gene3D" id="3.40.50.1260">
    <property type="entry name" value="Phosphoglycerate kinase, N-terminal domain"/>
    <property type="match status" value="2"/>
</dbReference>
<dbReference type="GO" id="GO:0043531">
    <property type="term" value="F:ADP binding"/>
    <property type="evidence" value="ECO:0007669"/>
    <property type="project" value="TreeGrafter"/>
</dbReference>
<feature type="binding site" evidence="10">
    <location>
        <position position="38"/>
    </location>
    <ligand>
        <name>substrate</name>
    </ligand>
</feature>
<comment type="pathway">
    <text evidence="2 10">Carbohydrate degradation; glycolysis; pyruvate from D-glyceraldehyde 3-phosphate: step 2/5.</text>
</comment>
<feature type="binding site" evidence="10">
    <location>
        <position position="135"/>
    </location>
    <ligand>
        <name>substrate</name>
    </ligand>
</feature>
<feature type="binding site" evidence="10">
    <location>
        <begin position="61"/>
        <end position="64"/>
    </location>
    <ligand>
        <name>substrate</name>
    </ligand>
</feature>
<evidence type="ECO:0000256" key="9">
    <source>
        <dbReference type="ARBA" id="ARBA00023152"/>
    </source>
</evidence>
<evidence type="ECO:0000313" key="14">
    <source>
        <dbReference type="Proteomes" id="UP000177610"/>
    </source>
</evidence>
<evidence type="ECO:0000256" key="5">
    <source>
        <dbReference type="ARBA" id="ARBA00022679"/>
    </source>
</evidence>
<proteinExistence type="inferred from homology"/>
<dbReference type="Pfam" id="PF00162">
    <property type="entry name" value="PGK"/>
    <property type="match status" value="1"/>
</dbReference>
<keyword evidence="9 10" id="KW-0324">Glycolysis</keyword>
<dbReference type="InterPro" id="IPR015824">
    <property type="entry name" value="Phosphoglycerate_kinase_N"/>
</dbReference>
<gene>
    <name evidence="10" type="primary">pgk</name>
    <name evidence="13" type="ORF">A2717_01510</name>
</gene>
<dbReference type="Proteomes" id="UP000177610">
    <property type="component" value="Unassembled WGS sequence"/>
</dbReference>
<dbReference type="SUPFAM" id="SSF53748">
    <property type="entry name" value="Phosphoglycerate kinase"/>
    <property type="match status" value="1"/>
</dbReference>
<dbReference type="InterPro" id="IPR001576">
    <property type="entry name" value="Phosphoglycerate_kinase"/>
</dbReference>
<dbReference type="UniPathway" id="UPA00109">
    <property type="reaction ID" value="UER00185"/>
</dbReference>
<dbReference type="PANTHER" id="PTHR11406:SF23">
    <property type="entry name" value="PHOSPHOGLYCERATE KINASE 1, CHLOROPLASTIC-RELATED"/>
    <property type="match status" value="1"/>
</dbReference>
<comment type="catalytic activity">
    <reaction evidence="1 10 12">
        <text>(2R)-3-phosphoglycerate + ATP = (2R)-3-phospho-glyceroyl phosphate + ADP</text>
        <dbReference type="Rhea" id="RHEA:14801"/>
        <dbReference type="ChEBI" id="CHEBI:30616"/>
        <dbReference type="ChEBI" id="CHEBI:57604"/>
        <dbReference type="ChEBI" id="CHEBI:58272"/>
        <dbReference type="ChEBI" id="CHEBI:456216"/>
        <dbReference type="EC" id="2.7.2.3"/>
    </reaction>
</comment>
<reference evidence="13 14" key="1">
    <citation type="journal article" date="2016" name="Nat. Commun.">
        <title>Thousands of microbial genomes shed light on interconnected biogeochemical processes in an aquifer system.</title>
        <authorList>
            <person name="Anantharaman K."/>
            <person name="Brown C.T."/>
            <person name="Hug L.A."/>
            <person name="Sharon I."/>
            <person name="Castelle C.J."/>
            <person name="Probst A.J."/>
            <person name="Thomas B.C."/>
            <person name="Singh A."/>
            <person name="Wilkins M.J."/>
            <person name="Karaoz U."/>
            <person name="Brodie E.L."/>
            <person name="Williams K.H."/>
            <person name="Hubbard S.S."/>
            <person name="Banfield J.F."/>
        </authorList>
    </citation>
    <scope>NUCLEOTIDE SEQUENCE [LARGE SCALE GENOMIC DNA]</scope>
</reference>
<comment type="caution">
    <text evidence="13">The sequence shown here is derived from an EMBL/GenBank/DDBJ whole genome shotgun (WGS) entry which is preliminary data.</text>
</comment>
<feature type="binding site" evidence="10 11">
    <location>
        <position position="333"/>
    </location>
    <ligand>
        <name>ATP</name>
        <dbReference type="ChEBI" id="CHEBI:30616"/>
    </ligand>
</feature>
<evidence type="ECO:0000313" key="13">
    <source>
        <dbReference type="EMBL" id="OGE74206.1"/>
    </source>
</evidence>
<dbReference type="GO" id="GO:0005829">
    <property type="term" value="C:cytosol"/>
    <property type="evidence" value="ECO:0007669"/>
    <property type="project" value="TreeGrafter"/>
</dbReference>
<evidence type="ECO:0000256" key="10">
    <source>
        <dbReference type="HAMAP-Rule" id="MF_00145"/>
    </source>
</evidence>
<comment type="subunit">
    <text evidence="10">Monomer.</text>
</comment>
<feature type="binding site" evidence="10 11">
    <location>
        <position position="218"/>
    </location>
    <ligand>
        <name>ATP</name>
        <dbReference type="ChEBI" id="CHEBI:30616"/>
    </ligand>
</feature>
<dbReference type="GO" id="GO:0006096">
    <property type="term" value="P:glycolytic process"/>
    <property type="evidence" value="ECO:0007669"/>
    <property type="project" value="UniProtKB-UniRule"/>
</dbReference>
<dbReference type="AlphaFoldDB" id="A0A1F5N957"/>
<feature type="binding site" evidence="10">
    <location>
        <position position="168"/>
    </location>
    <ligand>
        <name>substrate</name>
    </ligand>
</feature>
<evidence type="ECO:0000256" key="8">
    <source>
        <dbReference type="ARBA" id="ARBA00022840"/>
    </source>
</evidence>
<dbReference type="PANTHER" id="PTHR11406">
    <property type="entry name" value="PHOSPHOGLYCERATE KINASE"/>
    <property type="match status" value="1"/>
</dbReference>
<accession>A0A1F5N957</accession>
<dbReference type="EC" id="2.7.2.3" evidence="4 10"/>
<keyword evidence="7 10" id="KW-0418">Kinase</keyword>
<name>A0A1F5N957_9BACT</name>
<evidence type="ECO:0000256" key="3">
    <source>
        <dbReference type="ARBA" id="ARBA00008982"/>
    </source>
</evidence>
<evidence type="ECO:0000256" key="12">
    <source>
        <dbReference type="RuleBase" id="RU000532"/>
    </source>
</evidence>
<keyword evidence="6 10" id="KW-0547">Nucleotide-binding</keyword>
<dbReference type="EMBL" id="MFEH01000001">
    <property type="protein sequence ID" value="OGE74206.1"/>
    <property type="molecule type" value="Genomic_DNA"/>
</dbReference>
<protein>
    <recommendedName>
        <fullName evidence="4 10">Phosphoglycerate kinase</fullName>
        <ecNumber evidence="4 10">2.7.2.3</ecNumber>
    </recommendedName>
</protein>
<evidence type="ECO:0000256" key="4">
    <source>
        <dbReference type="ARBA" id="ARBA00013061"/>
    </source>
</evidence>
<sequence>MIKSIKDVKVAGRRVIVRAGFDVPLIKKEEWEVADDTRIKDSLVTLKYLIEQKAKIIIVAHLGRPDNWDNDKSMWPVAQKLGEFLNIKVVKIEDRLPDYKVPHINFLESNIIKNDCSELSKEINGGDILFLENLRFYPGEQKNDTKFVKVLAQYGDIYVEEGFPSAHRKSASHYGLAEKLPAYAGIALLREIKALKKVITKPQQPMIVIMGGAKIDDKVETLTNLAKHATKIILGGAIANTFLKALGYEVGKSKVTDVSIAKKLLRHYKDKIVLPLDVVVATDEESKPRLSKIEKVRPNEAIFDIGPESIRQFAKIIKTGKTLVWNGPFGLFENKRYAFGSKAIAMSFAARSRGAAFGVVGGGETVELVNQAKVGNFVDHLSTGGGAMLEFLAGKELPGIEVLEK</sequence>
<keyword evidence="10" id="KW-0963">Cytoplasm</keyword>
<evidence type="ECO:0000256" key="11">
    <source>
        <dbReference type="PIRSR" id="PIRSR000724-2"/>
    </source>
</evidence>
<evidence type="ECO:0000256" key="1">
    <source>
        <dbReference type="ARBA" id="ARBA00000642"/>
    </source>
</evidence>
<dbReference type="PRINTS" id="PR00477">
    <property type="entry name" value="PHGLYCKINASE"/>
</dbReference>
<keyword evidence="5 10" id="KW-0808">Transferase</keyword>
<organism evidence="13 14">
    <name type="scientific">Candidatus Doudnabacteria bacterium RIFCSPHIGHO2_01_FULL_41_86</name>
    <dbReference type="NCBI Taxonomy" id="1817821"/>
    <lineage>
        <taxon>Bacteria</taxon>
        <taxon>Candidatus Doudnaibacteriota</taxon>
    </lineage>
</organism>
<evidence type="ECO:0000256" key="2">
    <source>
        <dbReference type="ARBA" id="ARBA00004838"/>
    </source>
</evidence>
<dbReference type="HAMAP" id="MF_00145">
    <property type="entry name" value="Phosphoglyc_kinase"/>
    <property type="match status" value="1"/>
</dbReference>
<evidence type="ECO:0000256" key="7">
    <source>
        <dbReference type="ARBA" id="ARBA00022777"/>
    </source>
</evidence>
<comment type="similarity">
    <text evidence="3 10 12">Belongs to the phosphoglycerate kinase family.</text>
</comment>
<comment type="subcellular location">
    <subcellularLocation>
        <location evidence="10">Cytoplasm</location>
    </subcellularLocation>
</comment>
<dbReference type="PIRSF" id="PIRSF000724">
    <property type="entry name" value="Pgk"/>
    <property type="match status" value="1"/>
</dbReference>
<keyword evidence="8 10" id="KW-0067">ATP-binding</keyword>
<feature type="binding site" evidence="10">
    <location>
        <begin position="362"/>
        <end position="365"/>
    </location>
    <ligand>
        <name>ATP</name>
        <dbReference type="ChEBI" id="CHEBI:30616"/>
    </ligand>
</feature>
<dbReference type="GO" id="GO:0004618">
    <property type="term" value="F:phosphoglycerate kinase activity"/>
    <property type="evidence" value="ECO:0007669"/>
    <property type="project" value="UniProtKB-UniRule"/>
</dbReference>
<dbReference type="GO" id="GO:0005524">
    <property type="term" value="F:ATP binding"/>
    <property type="evidence" value="ECO:0007669"/>
    <property type="project" value="UniProtKB-KW"/>
</dbReference>
<evidence type="ECO:0000256" key="6">
    <source>
        <dbReference type="ARBA" id="ARBA00022741"/>
    </source>
</evidence>
<dbReference type="STRING" id="1817821.A2717_01510"/>
<dbReference type="GO" id="GO:0006094">
    <property type="term" value="P:gluconeogenesis"/>
    <property type="evidence" value="ECO:0007669"/>
    <property type="project" value="TreeGrafter"/>
</dbReference>